<dbReference type="Proteomes" id="UP001231451">
    <property type="component" value="Unassembled WGS sequence"/>
</dbReference>
<dbReference type="EMBL" id="JAUCBG010000023">
    <property type="protein sequence ID" value="MDM7455222.1"/>
    <property type="molecule type" value="Genomic_DNA"/>
</dbReference>
<proteinExistence type="predicted"/>
<dbReference type="Pfam" id="PF18667">
    <property type="entry name" value="BppU_IgG"/>
    <property type="match status" value="1"/>
</dbReference>
<dbReference type="InterPro" id="IPR013783">
    <property type="entry name" value="Ig-like_fold"/>
</dbReference>
<dbReference type="RefSeq" id="WP_289420801.1">
    <property type="nucleotide sequence ID" value="NZ_JAUCBE010000021.1"/>
</dbReference>
<evidence type="ECO:0000259" key="1">
    <source>
        <dbReference type="PROSITE" id="PS50853"/>
    </source>
</evidence>
<dbReference type="InterPro" id="IPR003961">
    <property type="entry name" value="FN3_dom"/>
</dbReference>
<dbReference type="InterPro" id="IPR036116">
    <property type="entry name" value="FN3_sf"/>
</dbReference>
<gene>
    <name evidence="2" type="ORF">QUF16_12760</name>
</gene>
<dbReference type="Gene3D" id="2.60.40.10">
    <property type="entry name" value="Immunoglobulins"/>
    <property type="match status" value="1"/>
</dbReference>
<evidence type="ECO:0000313" key="3">
    <source>
        <dbReference type="Proteomes" id="UP001231451"/>
    </source>
</evidence>
<evidence type="ECO:0000313" key="2">
    <source>
        <dbReference type="EMBL" id="MDM7455222.1"/>
    </source>
</evidence>
<protein>
    <recommendedName>
        <fullName evidence="1">Fibronectin type-III domain-containing protein</fullName>
    </recommendedName>
</protein>
<accession>A0AAP4JKL0</accession>
<dbReference type="SUPFAM" id="SSF49265">
    <property type="entry name" value="Fibronectin type III"/>
    <property type="match status" value="1"/>
</dbReference>
<dbReference type="InterPro" id="IPR041531">
    <property type="entry name" value="BppU_IgG"/>
</dbReference>
<organism evidence="2 3">
    <name type="scientific">Lacticaseibacillus paracasei</name>
    <name type="common">Lactobacillus paracasei</name>
    <dbReference type="NCBI Taxonomy" id="1597"/>
    <lineage>
        <taxon>Bacteria</taxon>
        <taxon>Bacillati</taxon>
        <taxon>Bacillota</taxon>
        <taxon>Bacilli</taxon>
        <taxon>Lactobacillales</taxon>
        <taxon>Lactobacillaceae</taxon>
        <taxon>Lacticaseibacillus</taxon>
    </lineage>
</organism>
<dbReference type="CDD" id="cd00063">
    <property type="entry name" value="FN3"/>
    <property type="match status" value="1"/>
</dbReference>
<comment type="caution">
    <text evidence="2">The sequence shown here is derived from an EMBL/GenBank/DDBJ whole genome shotgun (WGS) entry which is preliminary data.</text>
</comment>
<dbReference type="Gene3D" id="2.60.40.3320">
    <property type="match status" value="1"/>
</dbReference>
<feature type="domain" description="Fibronectin type-III" evidence="1">
    <location>
        <begin position="1"/>
        <end position="57"/>
    </location>
</feature>
<name>A0AAP4JKL0_LACPA</name>
<sequence length="164" mass="17431">MQYDIYKDGQQTKTVKETSAVITGLEPDNKYTLAVTADNGVSVSKQSTIAIRTAASDGSIRLSIPLELETNATVPLHYQTDSLGLNPIGTEPEGMFGGGNDKSVSGKVISSGTDESMIAIAGEALTFVKTGAFQKMQNGNYHIIDGKCTLELRAEDLAVVTKKE</sequence>
<dbReference type="AlphaFoldDB" id="A0AAP4JKL0"/>
<reference evidence="2" key="1">
    <citation type="submission" date="2023-06" db="EMBL/GenBank/DDBJ databases">
        <title>Draft Genome Sequences of lactic acid bacteria strains isolated from fermented milk products.</title>
        <authorList>
            <person name="Elcheninov A.G."/>
            <person name="Klyukina A."/>
            <person name="Zayulina K.S."/>
            <person name="Gavirova L.A."/>
            <person name="Shcherbakova P.A."/>
            <person name="Shestakov A.I."/>
            <person name="Kublanov I.V."/>
            <person name="Kochetkova T.V."/>
        </authorList>
    </citation>
    <scope>NUCLEOTIDE SEQUENCE</scope>
    <source>
        <strain evidence="2">TOM.1374</strain>
    </source>
</reference>
<dbReference type="PROSITE" id="PS50853">
    <property type="entry name" value="FN3"/>
    <property type="match status" value="1"/>
</dbReference>